<proteinExistence type="predicted"/>
<dbReference type="InterPro" id="IPR011335">
    <property type="entry name" value="Restrct_endonuc-II-like"/>
</dbReference>
<protein>
    <submittedName>
        <fullName evidence="2">Uncharacterized protein</fullName>
    </submittedName>
</protein>
<sequence>MFSCRNCCMDFATKNGTTFITRKFGNNATQIFPKMSVTNEEVINCKNLTKEQSKAKLWFDIGAGRITASNVKAVFRTDESNPLKSHDKFSNNATTWGMQNEQKATIK</sequence>
<dbReference type="GO" id="GO:0006281">
    <property type="term" value="P:DNA repair"/>
    <property type="evidence" value="ECO:0007669"/>
    <property type="project" value="UniProtKB-ARBA"/>
</dbReference>
<dbReference type="SUPFAM" id="SSF52980">
    <property type="entry name" value="Restriction endonuclease-like"/>
    <property type="match status" value="1"/>
</dbReference>
<comment type="caution">
    <text evidence="2">The sequence shown here is derived from an EMBL/GenBank/DDBJ whole genome shotgun (WGS) entry which is preliminary data.</text>
</comment>
<name>A0A9D4BEG8_DREPO</name>
<feature type="region of interest" description="Disordered" evidence="1">
    <location>
        <begin position="85"/>
        <end position="107"/>
    </location>
</feature>
<evidence type="ECO:0000313" key="3">
    <source>
        <dbReference type="Proteomes" id="UP000828390"/>
    </source>
</evidence>
<dbReference type="Gene3D" id="3.90.320.10">
    <property type="match status" value="1"/>
</dbReference>
<gene>
    <name evidence="2" type="ORF">DPMN_074937</name>
</gene>
<dbReference type="PANTHER" id="PTHR47526">
    <property type="entry name" value="ATP-DEPENDENT DNA HELICASE"/>
    <property type="match status" value="1"/>
</dbReference>
<reference evidence="2" key="2">
    <citation type="submission" date="2020-11" db="EMBL/GenBank/DDBJ databases">
        <authorList>
            <person name="McCartney M.A."/>
            <person name="Auch B."/>
            <person name="Kono T."/>
            <person name="Mallez S."/>
            <person name="Becker A."/>
            <person name="Gohl D.M."/>
            <person name="Silverstein K.A.T."/>
            <person name="Koren S."/>
            <person name="Bechman K.B."/>
            <person name="Herman A."/>
            <person name="Abrahante J.E."/>
            <person name="Garbe J."/>
        </authorList>
    </citation>
    <scope>NUCLEOTIDE SEQUENCE</scope>
    <source>
        <strain evidence="2">Duluth1</strain>
        <tissue evidence="2">Whole animal</tissue>
    </source>
</reference>
<dbReference type="Proteomes" id="UP000828390">
    <property type="component" value="Unassembled WGS sequence"/>
</dbReference>
<evidence type="ECO:0000313" key="2">
    <source>
        <dbReference type="EMBL" id="KAH3699975.1"/>
    </source>
</evidence>
<organism evidence="2 3">
    <name type="scientific">Dreissena polymorpha</name>
    <name type="common">Zebra mussel</name>
    <name type="synonym">Mytilus polymorpha</name>
    <dbReference type="NCBI Taxonomy" id="45954"/>
    <lineage>
        <taxon>Eukaryota</taxon>
        <taxon>Metazoa</taxon>
        <taxon>Spiralia</taxon>
        <taxon>Lophotrochozoa</taxon>
        <taxon>Mollusca</taxon>
        <taxon>Bivalvia</taxon>
        <taxon>Autobranchia</taxon>
        <taxon>Heteroconchia</taxon>
        <taxon>Euheterodonta</taxon>
        <taxon>Imparidentia</taxon>
        <taxon>Neoheterodontei</taxon>
        <taxon>Myida</taxon>
        <taxon>Dreissenoidea</taxon>
        <taxon>Dreissenidae</taxon>
        <taxon>Dreissena</taxon>
    </lineage>
</organism>
<accession>A0A9D4BEG8</accession>
<dbReference type="AlphaFoldDB" id="A0A9D4BEG8"/>
<dbReference type="EMBL" id="JAIWYP010000015">
    <property type="protein sequence ID" value="KAH3699975.1"/>
    <property type="molecule type" value="Genomic_DNA"/>
</dbReference>
<evidence type="ECO:0000256" key="1">
    <source>
        <dbReference type="SAM" id="MobiDB-lite"/>
    </source>
</evidence>
<keyword evidence="3" id="KW-1185">Reference proteome</keyword>
<reference evidence="2" key="1">
    <citation type="journal article" date="2019" name="bioRxiv">
        <title>The Genome of the Zebra Mussel, Dreissena polymorpha: A Resource for Invasive Species Research.</title>
        <authorList>
            <person name="McCartney M.A."/>
            <person name="Auch B."/>
            <person name="Kono T."/>
            <person name="Mallez S."/>
            <person name="Zhang Y."/>
            <person name="Obille A."/>
            <person name="Becker A."/>
            <person name="Abrahante J.E."/>
            <person name="Garbe J."/>
            <person name="Badalamenti J.P."/>
            <person name="Herman A."/>
            <person name="Mangelson H."/>
            <person name="Liachko I."/>
            <person name="Sullivan S."/>
            <person name="Sone E.D."/>
            <person name="Koren S."/>
            <person name="Silverstein K.A.T."/>
            <person name="Beckman K.B."/>
            <person name="Gohl D.M."/>
        </authorList>
    </citation>
    <scope>NUCLEOTIDE SEQUENCE</scope>
    <source>
        <strain evidence="2">Duluth1</strain>
        <tissue evidence="2">Whole animal</tissue>
    </source>
</reference>
<dbReference type="InterPro" id="IPR011604">
    <property type="entry name" value="PDDEXK-like_dom_sf"/>
</dbReference>
<feature type="compositionally biased region" description="Polar residues" evidence="1">
    <location>
        <begin position="90"/>
        <end position="107"/>
    </location>
</feature>